<evidence type="ECO:0000256" key="2">
    <source>
        <dbReference type="ARBA" id="ARBA00023033"/>
    </source>
</evidence>
<dbReference type="InterPro" id="IPR050766">
    <property type="entry name" value="Bact_Lucif_Oxidored"/>
</dbReference>
<dbReference type="Pfam" id="PF00296">
    <property type="entry name" value="Bac_luciferase"/>
    <property type="match status" value="1"/>
</dbReference>
<dbReference type="PANTHER" id="PTHR30137">
    <property type="entry name" value="LUCIFERASE-LIKE MONOOXYGENASE"/>
    <property type="match status" value="1"/>
</dbReference>
<dbReference type="SUPFAM" id="SSF51679">
    <property type="entry name" value="Bacterial luciferase-like"/>
    <property type="match status" value="1"/>
</dbReference>
<protein>
    <recommendedName>
        <fullName evidence="3">Luciferase-like domain-containing protein</fullName>
    </recommendedName>
</protein>
<proteinExistence type="predicted"/>
<keyword evidence="2" id="KW-0503">Monooxygenase</keyword>
<dbReference type="PANTHER" id="PTHR30137:SF8">
    <property type="entry name" value="BLR5498 PROTEIN"/>
    <property type="match status" value="1"/>
</dbReference>
<keyword evidence="1" id="KW-0560">Oxidoreductase</keyword>
<dbReference type="GO" id="GO:0016705">
    <property type="term" value="F:oxidoreductase activity, acting on paired donors, with incorporation or reduction of molecular oxygen"/>
    <property type="evidence" value="ECO:0007669"/>
    <property type="project" value="InterPro"/>
</dbReference>
<evidence type="ECO:0000259" key="3">
    <source>
        <dbReference type="Pfam" id="PF00296"/>
    </source>
</evidence>
<dbReference type="EMBL" id="UINC01155861">
    <property type="protein sequence ID" value="SVD51960.1"/>
    <property type="molecule type" value="Genomic_DNA"/>
</dbReference>
<dbReference type="InterPro" id="IPR036661">
    <property type="entry name" value="Luciferase-like_sf"/>
</dbReference>
<reference evidence="4" key="1">
    <citation type="submission" date="2018-05" db="EMBL/GenBank/DDBJ databases">
        <authorList>
            <person name="Lanie J.A."/>
            <person name="Ng W.-L."/>
            <person name="Kazmierczak K.M."/>
            <person name="Andrzejewski T.M."/>
            <person name="Davidsen T.M."/>
            <person name="Wayne K.J."/>
            <person name="Tettelin H."/>
            <person name="Glass J.I."/>
            <person name="Rusch D."/>
            <person name="Podicherti R."/>
            <person name="Tsui H.-C.T."/>
            <person name="Winkler M.E."/>
        </authorList>
    </citation>
    <scope>NUCLEOTIDE SEQUENCE</scope>
</reference>
<accession>A0A382VZY7</accession>
<dbReference type="GO" id="GO:0005829">
    <property type="term" value="C:cytosol"/>
    <property type="evidence" value="ECO:0007669"/>
    <property type="project" value="TreeGrafter"/>
</dbReference>
<organism evidence="4">
    <name type="scientific">marine metagenome</name>
    <dbReference type="NCBI Taxonomy" id="408172"/>
    <lineage>
        <taxon>unclassified sequences</taxon>
        <taxon>metagenomes</taxon>
        <taxon>ecological metagenomes</taxon>
    </lineage>
</organism>
<dbReference type="AlphaFoldDB" id="A0A382VZY7"/>
<evidence type="ECO:0000256" key="1">
    <source>
        <dbReference type="ARBA" id="ARBA00023002"/>
    </source>
</evidence>
<dbReference type="InterPro" id="IPR011251">
    <property type="entry name" value="Luciferase-like_dom"/>
</dbReference>
<dbReference type="GO" id="GO:0004497">
    <property type="term" value="F:monooxygenase activity"/>
    <property type="evidence" value="ECO:0007669"/>
    <property type="project" value="UniProtKB-KW"/>
</dbReference>
<name>A0A382VZY7_9ZZZZ</name>
<evidence type="ECO:0000313" key="4">
    <source>
        <dbReference type="EMBL" id="SVD51960.1"/>
    </source>
</evidence>
<feature type="domain" description="Luciferase-like" evidence="3">
    <location>
        <begin position="1"/>
        <end position="133"/>
    </location>
</feature>
<feature type="non-terminal residue" evidence="4">
    <location>
        <position position="134"/>
    </location>
</feature>
<sequence>MKFGFMTQLQIPRPWTETSERTAFWNGLDQGVAAEAAGFEYYWITEQHFFIEIGHSPASDMYLAALSQRTKTMRLALGVVLMPIHNPVSIAERVATLDVLSNGRVEFGTGRGTSGYIAEGLGLDPLQSREVAQE</sequence>
<gene>
    <name evidence="4" type="ORF">METZ01_LOCUS404814</name>
</gene>
<dbReference type="Gene3D" id="3.20.20.30">
    <property type="entry name" value="Luciferase-like domain"/>
    <property type="match status" value="1"/>
</dbReference>